<evidence type="ECO:0000256" key="6">
    <source>
        <dbReference type="SAM" id="Phobius"/>
    </source>
</evidence>
<comment type="subcellular location">
    <subcellularLocation>
        <location evidence="1">Cell membrane</location>
        <topology evidence="1">Multi-pass membrane protein</topology>
    </subcellularLocation>
</comment>
<evidence type="ECO:0000313" key="7">
    <source>
        <dbReference type="EMBL" id="PMR76542.1"/>
    </source>
</evidence>
<keyword evidence="3 6" id="KW-0812">Transmembrane</keyword>
<dbReference type="Pfam" id="PF01810">
    <property type="entry name" value="LysE"/>
    <property type="match status" value="1"/>
</dbReference>
<proteinExistence type="predicted"/>
<keyword evidence="8" id="KW-1185">Reference proteome</keyword>
<dbReference type="Proteomes" id="UP000235803">
    <property type="component" value="Unassembled WGS sequence"/>
</dbReference>
<sequence>MELWVFVGALAAVYLLPGPDMVLILQTGATRGGAQAFATVAGLATARGLHVVMAAFGLATMFKTAPWTFDAVRFIGAGYLTWLGIQILRSGSSLATNDTRPHPGPKTSRRSAWQRGLLTNLLNPKSLLFCSVLLPHFVVPQQGAILLQFVILGTLVVGTGVLFDTLYALSASRLGKWLTESPVVQRLQRWLFGLLLIGFGGRLAILHGP</sequence>
<dbReference type="PANTHER" id="PTHR30086:SF20">
    <property type="entry name" value="ARGININE EXPORTER PROTEIN ARGO-RELATED"/>
    <property type="match status" value="1"/>
</dbReference>
<feature type="transmembrane region" description="Helical" evidence="6">
    <location>
        <begin position="145"/>
        <end position="169"/>
    </location>
</feature>
<name>A0A2N7U7Y3_9GAMM</name>
<evidence type="ECO:0000256" key="5">
    <source>
        <dbReference type="ARBA" id="ARBA00023136"/>
    </source>
</evidence>
<keyword evidence="5 6" id="KW-0472">Membrane</keyword>
<dbReference type="RefSeq" id="WP_102652446.1">
    <property type="nucleotide sequence ID" value="NZ_PNRF01000012.1"/>
</dbReference>
<feature type="transmembrane region" description="Helical" evidence="6">
    <location>
        <begin position="6"/>
        <end position="25"/>
    </location>
</feature>
<feature type="transmembrane region" description="Helical" evidence="6">
    <location>
        <begin position="37"/>
        <end position="62"/>
    </location>
</feature>
<evidence type="ECO:0000256" key="2">
    <source>
        <dbReference type="ARBA" id="ARBA00022475"/>
    </source>
</evidence>
<evidence type="ECO:0000256" key="4">
    <source>
        <dbReference type="ARBA" id="ARBA00022989"/>
    </source>
</evidence>
<feature type="transmembrane region" description="Helical" evidence="6">
    <location>
        <begin position="74"/>
        <end position="96"/>
    </location>
</feature>
<dbReference type="PIRSF" id="PIRSF006324">
    <property type="entry name" value="LeuE"/>
    <property type="match status" value="1"/>
</dbReference>
<accession>A0A2N7U7Y3</accession>
<organism evidence="7 8">
    <name type="scientific">Billgrantia endophytica</name>
    <dbReference type="NCBI Taxonomy" id="2033802"/>
    <lineage>
        <taxon>Bacteria</taxon>
        <taxon>Pseudomonadati</taxon>
        <taxon>Pseudomonadota</taxon>
        <taxon>Gammaproteobacteria</taxon>
        <taxon>Oceanospirillales</taxon>
        <taxon>Halomonadaceae</taxon>
        <taxon>Billgrantia</taxon>
    </lineage>
</organism>
<evidence type="ECO:0000256" key="1">
    <source>
        <dbReference type="ARBA" id="ARBA00004651"/>
    </source>
</evidence>
<gene>
    <name evidence="7" type="ORF">C1H69_05740</name>
</gene>
<keyword evidence="4 6" id="KW-1133">Transmembrane helix</keyword>
<evidence type="ECO:0000256" key="3">
    <source>
        <dbReference type="ARBA" id="ARBA00022692"/>
    </source>
</evidence>
<dbReference type="GO" id="GO:0015171">
    <property type="term" value="F:amino acid transmembrane transporter activity"/>
    <property type="evidence" value="ECO:0007669"/>
    <property type="project" value="TreeGrafter"/>
</dbReference>
<dbReference type="AlphaFoldDB" id="A0A2N7U7Y3"/>
<dbReference type="OrthoDB" id="9804822at2"/>
<dbReference type="EMBL" id="PNRF01000012">
    <property type="protein sequence ID" value="PMR76542.1"/>
    <property type="molecule type" value="Genomic_DNA"/>
</dbReference>
<dbReference type="PANTHER" id="PTHR30086">
    <property type="entry name" value="ARGININE EXPORTER PROTEIN ARGO"/>
    <property type="match status" value="1"/>
</dbReference>
<protein>
    <submittedName>
        <fullName evidence="7">LysE family translocator</fullName>
    </submittedName>
</protein>
<comment type="caution">
    <text evidence="7">The sequence shown here is derived from an EMBL/GenBank/DDBJ whole genome shotgun (WGS) entry which is preliminary data.</text>
</comment>
<feature type="transmembrane region" description="Helical" evidence="6">
    <location>
        <begin position="117"/>
        <end position="139"/>
    </location>
</feature>
<reference evidence="7 8" key="1">
    <citation type="submission" date="2018-01" db="EMBL/GenBank/DDBJ databases">
        <title>Halomonas endophytica sp. nov., isolated from storage liquid in the stems of Populus euphratica.</title>
        <authorList>
            <person name="Chen C."/>
        </authorList>
    </citation>
    <scope>NUCLEOTIDE SEQUENCE [LARGE SCALE GENOMIC DNA]</scope>
    <source>
        <strain evidence="7 8">MC28</strain>
    </source>
</reference>
<keyword evidence="2" id="KW-1003">Cell membrane</keyword>
<dbReference type="GO" id="GO:0005886">
    <property type="term" value="C:plasma membrane"/>
    <property type="evidence" value="ECO:0007669"/>
    <property type="project" value="UniProtKB-SubCell"/>
</dbReference>
<dbReference type="InterPro" id="IPR001123">
    <property type="entry name" value="LeuE-type"/>
</dbReference>
<evidence type="ECO:0000313" key="8">
    <source>
        <dbReference type="Proteomes" id="UP000235803"/>
    </source>
</evidence>
<feature type="transmembrane region" description="Helical" evidence="6">
    <location>
        <begin position="190"/>
        <end position="208"/>
    </location>
</feature>